<dbReference type="InterPro" id="IPR050941">
    <property type="entry name" value="CCN"/>
</dbReference>
<dbReference type="GO" id="GO:0007155">
    <property type="term" value="P:cell adhesion"/>
    <property type="evidence" value="ECO:0007669"/>
    <property type="project" value="TreeGrafter"/>
</dbReference>
<evidence type="ECO:0000256" key="3">
    <source>
        <dbReference type="ARBA" id="ARBA00022525"/>
    </source>
</evidence>
<evidence type="ECO:0000256" key="2">
    <source>
        <dbReference type="ARBA" id="ARBA00008125"/>
    </source>
</evidence>
<dbReference type="Pfam" id="PF00219">
    <property type="entry name" value="IGFBP"/>
    <property type="match status" value="1"/>
</dbReference>
<evidence type="ECO:0000259" key="8">
    <source>
        <dbReference type="PROSITE" id="PS01225"/>
    </source>
</evidence>
<dbReference type="PROSITE" id="PS50184">
    <property type="entry name" value="VWFC_2"/>
    <property type="match status" value="1"/>
</dbReference>
<dbReference type="PANTHER" id="PTHR11348">
    <property type="entry name" value="CONNECTIVE TISSUE GROWTH FACTOR-RELATED"/>
    <property type="match status" value="1"/>
</dbReference>
<dbReference type="RefSeq" id="XP_015234868.1">
    <property type="nucleotide sequence ID" value="XM_015379382.1"/>
</dbReference>
<dbReference type="SMART" id="SM00209">
    <property type="entry name" value="TSP1"/>
    <property type="match status" value="1"/>
</dbReference>
<comment type="subcellular location">
    <subcellularLocation>
        <location evidence="1">Secreted</location>
    </subcellularLocation>
</comment>
<dbReference type="InterPro" id="IPR017891">
    <property type="entry name" value="Insulin_GF-bd_Cys-rich_CS"/>
</dbReference>
<dbReference type="Ensembl" id="ENSCVAT00000005772.1">
    <property type="protein sequence ID" value="ENSCVAP00000005980.1"/>
    <property type="gene ID" value="ENSCVAG00000007450.1"/>
</dbReference>
<dbReference type="PROSITE" id="PS01225">
    <property type="entry name" value="CTCK_2"/>
    <property type="match status" value="1"/>
</dbReference>
<dbReference type="PROSITE" id="PS01185">
    <property type="entry name" value="CTCK_1"/>
    <property type="match status" value="1"/>
</dbReference>
<dbReference type="GO" id="GO:0051240">
    <property type="term" value="P:positive regulation of multicellular organismal process"/>
    <property type="evidence" value="ECO:0007669"/>
    <property type="project" value="UniProtKB-ARBA"/>
</dbReference>
<feature type="signal peptide" evidence="7">
    <location>
        <begin position="1"/>
        <end position="20"/>
    </location>
</feature>
<dbReference type="SUPFAM" id="SSF82895">
    <property type="entry name" value="TSP-1 type 1 repeat"/>
    <property type="match status" value="1"/>
</dbReference>
<dbReference type="Proteomes" id="UP000265020">
    <property type="component" value="Unassembled WGS sequence"/>
</dbReference>
<dbReference type="PROSITE" id="PS00222">
    <property type="entry name" value="IGFBP_N_1"/>
    <property type="match status" value="1"/>
</dbReference>
<evidence type="ECO:0000259" key="10">
    <source>
        <dbReference type="PROSITE" id="PS51323"/>
    </source>
</evidence>
<evidence type="ECO:0000256" key="1">
    <source>
        <dbReference type="ARBA" id="ARBA00004613"/>
    </source>
</evidence>
<comment type="similarity">
    <text evidence="2">Belongs to the CCN family.</text>
</comment>
<dbReference type="InterPro" id="IPR012395">
    <property type="entry name" value="IGFBP_CNN"/>
</dbReference>
<protein>
    <submittedName>
        <fullName evidence="11">Si:ch211-106h11.3</fullName>
    </submittedName>
</protein>
<dbReference type="GO" id="GO:0007165">
    <property type="term" value="P:signal transduction"/>
    <property type="evidence" value="ECO:0007669"/>
    <property type="project" value="InterPro"/>
</dbReference>
<keyword evidence="5" id="KW-1015">Disulfide bond</keyword>
<dbReference type="GO" id="GO:0008201">
    <property type="term" value="F:heparin binding"/>
    <property type="evidence" value="ECO:0007669"/>
    <property type="project" value="TreeGrafter"/>
</dbReference>
<dbReference type="GO" id="GO:0030335">
    <property type="term" value="P:positive regulation of cell migration"/>
    <property type="evidence" value="ECO:0007669"/>
    <property type="project" value="TreeGrafter"/>
</dbReference>
<accession>A0A3Q2FLY9</accession>
<dbReference type="AlphaFoldDB" id="A0A3Q2FLY9"/>
<dbReference type="InterPro" id="IPR001007">
    <property type="entry name" value="VWF_dom"/>
</dbReference>
<feature type="domain" description="IGFBP N-terminal" evidence="10">
    <location>
        <begin position="18"/>
        <end position="90"/>
    </location>
</feature>
<keyword evidence="4 7" id="KW-0732">Signal</keyword>
<dbReference type="SMART" id="SM00121">
    <property type="entry name" value="IB"/>
    <property type="match status" value="1"/>
</dbReference>
<dbReference type="KEGG" id="cvg:107087679"/>
<dbReference type="InterPro" id="IPR006207">
    <property type="entry name" value="Cys_knot_C"/>
</dbReference>
<dbReference type="InterPro" id="IPR006208">
    <property type="entry name" value="Glyco_hormone_CN"/>
</dbReference>
<feature type="domain" description="CTCK" evidence="8">
    <location>
        <begin position="300"/>
        <end position="374"/>
    </location>
</feature>
<dbReference type="GO" id="GO:0005615">
    <property type="term" value="C:extracellular space"/>
    <property type="evidence" value="ECO:0007669"/>
    <property type="project" value="TreeGrafter"/>
</dbReference>
<evidence type="ECO:0000313" key="12">
    <source>
        <dbReference type="Proteomes" id="UP000265020"/>
    </source>
</evidence>
<dbReference type="SMART" id="SM00041">
    <property type="entry name" value="CT"/>
    <property type="match status" value="1"/>
</dbReference>
<dbReference type="GeneID" id="107087679"/>
<dbReference type="SUPFAM" id="SSF57184">
    <property type="entry name" value="Growth factor receptor domain"/>
    <property type="match status" value="1"/>
</dbReference>
<dbReference type="OMA" id="VRPCSSM"/>
<dbReference type="SMART" id="SM00214">
    <property type="entry name" value="VWC"/>
    <property type="match status" value="1"/>
</dbReference>
<dbReference type="PIRSF" id="PIRSF036495">
    <property type="entry name" value="IGFBP_rP_CNN"/>
    <property type="match status" value="1"/>
</dbReference>
<dbReference type="FunFam" id="2.10.70.10:FF:000015">
    <property type="entry name" value="CYR61 isoform 1"/>
    <property type="match status" value="1"/>
</dbReference>
<dbReference type="GO" id="GO:0031012">
    <property type="term" value="C:extracellular matrix"/>
    <property type="evidence" value="ECO:0007669"/>
    <property type="project" value="TreeGrafter"/>
</dbReference>
<reference evidence="11" key="2">
    <citation type="submission" date="2025-09" db="UniProtKB">
        <authorList>
            <consortium name="Ensembl"/>
        </authorList>
    </citation>
    <scope>IDENTIFICATION</scope>
</reference>
<organism evidence="11 12">
    <name type="scientific">Cyprinodon variegatus</name>
    <name type="common">Sheepshead minnow</name>
    <dbReference type="NCBI Taxonomy" id="28743"/>
    <lineage>
        <taxon>Eukaryota</taxon>
        <taxon>Metazoa</taxon>
        <taxon>Chordata</taxon>
        <taxon>Craniata</taxon>
        <taxon>Vertebrata</taxon>
        <taxon>Euteleostomi</taxon>
        <taxon>Actinopterygii</taxon>
        <taxon>Neopterygii</taxon>
        <taxon>Teleostei</taxon>
        <taxon>Neoteleostei</taxon>
        <taxon>Acanthomorphata</taxon>
        <taxon>Ovalentaria</taxon>
        <taxon>Atherinomorphae</taxon>
        <taxon>Cyprinodontiformes</taxon>
        <taxon>Cyprinodontidae</taxon>
        <taxon>Cyprinodon</taxon>
    </lineage>
</organism>
<evidence type="ECO:0000256" key="7">
    <source>
        <dbReference type="SAM" id="SignalP"/>
    </source>
</evidence>
<dbReference type="Pfam" id="PF00007">
    <property type="entry name" value="Cys_knot"/>
    <property type="match status" value="1"/>
</dbReference>
<evidence type="ECO:0000259" key="9">
    <source>
        <dbReference type="PROSITE" id="PS50184"/>
    </source>
</evidence>
<feature type="domain" description="VWFC" evidence="9">
    <location>
        <begin position="94"/>
        <end position="160"/>
    </location>
</feature>
<dbReference type="Pfam" id="PF00093">
    <property type="entry name" value="VWC"/>
    <property type="match status" value="1"/>
</dbReference>
<keyword evidence="12" id="KW-1185">Reference proteome</keyword>
<proteinExistence type="inferred from homology"/>
<reference evidence="11" key="1">
    <citation type="submission" date="2025-08" db="UniProtKB">
        <authorList>
            <consortium name="Ensembl"/>
        </authorList>
    </citation>
    <scope>IDENTIFICATION</scope>
</reference>
<dbReference type="Gene3D" id="2.20.100.10">
    <property type="entry name" value="Thrombospondin type-1 (TSP1) repeat"/>
    <property type="match status" value="1"/>
</dbReference>
<dbReference type="Gene3D" id="2.10.70.10">
    <property type="entry name" value="Complement Module, domain 1"/>
    <property type="match status" value="1"/>
</dbReference>
<dbReference type="InterPro" id="IPR000884">
    <property type="entry name" value="TSP1_rpt"/>
</dbReference>
<dbReference type="PROSITE" id="PS01208">
    <property type="entry name" value="VWFC_1"/>
    <property type="match status" value="1"/>
</dbReference>
<dbReference type="Pfam" id="PF19035">
    <property type="entry name" value="TSP1_CCN"/>
    <property type="match status" value="1"/>
</dbReference>
<dbReference type="InterPro" id="IPR036383">
    <property type="entry name" value="TSP1_rpt_sf"/>
</dbReference>
<comment type="caution">
    <text evidence="6">Lacks conserved residue(s) required for the propagation of feature annotation.</text>
</comment>
<dbReference type="GO" id="GO:0045597">
    <property type="term" value="P:positive regulation of cell differentiation"/>
    <property type="evidence" value="ECO:0007669"/>
    <property type="project" value="TreeGrafter"/>
</dbReference>
<sequence>MGIQLLFAALGVATVVVVTADCPVVCECPAVPPSCPPGISSVPDGCGCCKVCAAQLNQDCHEGRPCDHHKGLECNYGNDVGHTHGICRAKAEGRSCEYNGRIYQNGENFRAGCKHQCTCIDGAVGCMSLCPSHVPLASPSCPAPKLVKVPGQCCLSIDCHKGTTVVPPAHRRPKPPTYRPYPFIPYPGYPYAKPYQKPYRNLYPYKPKKEKGTMGNELLEVQGTWDKPRGNKDLTVWSKLGDQCVVQTTSWSQCSRTCGMGVSSRVTNDNARCKLVKETRLCNIRPCSSMSIPVKRGRKCSRTHKAPEPHRLSYAGCRSTRLYRPNYCGVCRDGRCCSPRRTRTANVTFACPDGDLFSRSVMFIQSCKCSDECNHLNEAAMPPQLWLFGDVHKFKD</sequence>
<evidence type="ECO:0000256" key="4">
    <source>
        <dbReference type="ARBA" id="ARBA00022729"/>
    </source>
</evidence>
<evidence type="ECO:0000313" key="11">
    <source>
        <dbReference type="Ensembl" id="ENSCVAP00000005980.1"/>
    </source>
</evidence>
<dbReference type="GeneTree" id="ENSGT00940000165172"/>
<dbReference type="GO" id="GO:0005178">
    <property type="term" value="F:integrin binding"/>
    <property type="evidence" value="ECO:0007669"/>
    <property type="project" value="TreeGrafter"/>
</dbReference>
<evidence type="ECO:0000256" key="5">
    <source>
        <dbReference type="ARBA" id="ARBA00023157"/>
    </source>
</evidence>
<dbReference type="OrthoDB" id="365605at2759"/>
<name>A0A3Q2FLY9_CYPVA</name>
<feature type="chain" id="PRO_5018684241" evidence="7">
    <location>
        <begin position="21"/>
        <end position="396"/>
    </location>
</feature>
<dbReference type="InterPro" id="IPR000867">
    <property type="entry name" value="IGFBP-like"/>
</dbReference>
<dbReference type="InterPro" id="IPR043973">
    <property type="entry name" value="TSP1_CCN"/>
</dbReference>
<dbReference type="PANTHER" id="PTHR11348:SF20">
    <property type="entry name" value="PROTEIN CYR61"/>
    <property type="match status" value="1"/>
</dbReference>
<evidence type="ECO:0000256" key="6">
    <source>
        <dbReference type="PROSITE-ProRule" id="PRU00039"/>
    </source>
</evidence>
<dbReference type="PROSITE" id="PS50092">
    <property type="entry name" value="TSP1"/>
    <property type="match status" value="1"/>
</dbReference>
<dbReference type="InterPro" id="IPR009030">
    <property type="entry name" value="Growth_fac_rcpt_cys_sf"/>
</dbReference>
<dbReference type="SUPFAM" id="SSF57603">
    <property type="entry name" value="FnI-like domain"/>
    <property type="match status" value="1"/>
</dbReference>
<dbReference type="PROSITE" id="PS51323">
    <property type="entry name" value="IGFBP_N_2"/>
    <property type="match status" value="1"/>
</dbReference>
<keyword evidence="3" id="KW-0964">Secreted</keyword>